<dbReference type="OrthoDB" id="9803241at2"/>
<dbReference type="SUPFAM" id="SSF53756">
    <property type="entry name" value="UDP-Glycosyltransferase/glycogen phosphorylase"/>
    <property type="match status" value="1"/>
</dbReference>
<dbReference type="InterPro" id="IPR007235">
    <property type="entry name" value="Glyco_trans_28_C"/>
</dbReference>
<reference evidence="2 3" key="1">
    <citation type="submission" date="2018-06" db="EMBL/GenBank/DDBJ databases">
        <title>Chryseolinea flavus sp. nov., a member of the phylum Bacteroidetes isolated from soil.</title>
        <authorList>
            <person name="Li Y."/>
            <person name="Wang J."/>
        </authorList>
    </citation>
    <scope>NUCLEOTIDE SEQUENCE [LARGE SCALE GENOMIC DNA]</scope>
    <source>
        <strain evidence="2 3">SDU1-6</strain>
    </source>
</reference>
<feature type="domain" description="Glycosyl transferase family 28 C-terminal" evidence="1">
    <location>
        <begin position="261"/>
        <end position="323"/>
    </location>
</feature>
<keyword evidence="2" id="KW-0808">Transferase</keyword>
<dbReference type="Proteomes" id="UP000251889">
    <property type="component" value="Unassembled WGS sequence"/>
</dbReference>
<dbReference type="Pfam" id="PF04101">
    <property type="entry name" value="Glyco_tran_28_C"/>
    <property type="match status" value="1"/>
</dbReference>
<dbReference type="RefSeq" id="WP_112746352.1">
    <property type="nucleotide sequence ID" value="NZ_QMFY01000003.1"/>
</dbReference>
<comment type="caution">
    <text evidence="2">The sequence shown here is derived from an EMBL/GenBank/DDBJ whole genome shotgun (WGS) entry which is preliminary data.</text>
</comment>
<gene>
    <name evidence="2" type="ORF">DQQ10_08115</name>
</gene>
<evidence type="ECO:0000313" key="2">
    <source>
        <dbReference type="EMBL" id="RAW01612.1"/>
    </source>
</evidence>
<dbReference type="GO" id="GO:0016758">
    <property type="term" value="F:hexosyltransferase activity"/>
    <property type="evidence" value="ECO:0007669"/>
    <property type="project" value="InterPro"/>
</dbReference>
<protein>
    <submittedName>
        <fullName evidence="2">Glycosyltransferase</fullName>
    </submittedName>
</protein>
<organism evidence="2 3">
    <name type="scientific">Pseudochryseolinea flava</name>
    <dbReference type="NCBI Taxonomy" id="2059302"/>
    <lineage>
        <taxon>Bacteria</taxon>
        <taxon>Pseudomonadati</taxon>
        <taxon>Bacteroidota</taxon>
        <taxon>Cytophagia</taxon>
        <taxon>Cytophagales</taxon>
        <taxon>Fulvivirgaceae</taxon>
        <taxon>Pseudochryseolinea</taxon>
    </lineage>
</organism>
<keyword evidence="3" id="KW-1185">Reference proteome</keyword>
<sequence length="357" mass="40470">MKSVLVAPLDWGLGHASRCIPIIHALLKKGCDVIIAGNGRSLELLKLEFPHLQFETLPAYDPKYPSRGSMVWKMLCQIPKFWNVIRREHQVIEQLVNKHHVDIVIADNRYGCWSTKALSVFITHQSNILMPKRFGWLSALVRRQNEALIKKFSYCWIPDFPGQHSLAGALADVEEVKRQMPVRHLGTLSRFSRSRPSPKKYDLLCILSGPEPQRSMLEEILIAQLKPLSLVVAVVRGVPSREGKTKIAVEGDVFDMLNTGQLKQLIDHSEIVLARCGFSTVMDLASLRKRAIFIPTPGQTEQEYLAARLHERSIAYRATQKAFDLKTALVEARTFNGFEELPEESTLLDEALMEVLR</sequence>
<dbReference type="Gene3D" id="3.40.50.2000">
    <property type="entry name" value="Glycogen Phosphorylase B"/>
    <property type="match status" value="1"/>
</dbReference>
<evidence type="ECO:0000259" key="1">
    <source>
        <dbReference type="Pfam" id="PF04101"/>
    </source>
</evidence>
<dbReference type="EMBL" id="QMFY01000003">
    <property type="protein sequence ID" value="RAW01612.1"/>
    <property type="molecule type" value="Genomic_DNA"/>
</dbReference>
<name>A0A364Y3W1_9BACT</name>
<accession>A0A364Y3W1</accession>
<evidence type="ECO:0000313" key="3">
    <source>
        <dbReference type="Proteomes" id="UP000251889"/>
    </source>
</evidence>
<dbReference type="AlphaFoldDB" id="A0A364Y3W1"/>
<proteinExistence type="predicted"/>